<reference evidence="2 3" key="1">
    <citation type="submission" date="2018-11" db="EMBL/GenBank/DDBJ databases">
        <authorList>
            <consortium name="Pathogen Informatics"/>
        </authorList>
    </citation>
    <scope>NUCLEOTIDE SEQUENCE [LARGE SCALE GENOMIC DNA]</scope>
</reference>
<feature type="domain" description="Reverse transcriptase" evidence="1">
    <location>
        <begin position="1"/>
        <end position="105"/>
    </location>
</feature>
<dbReference type="OrthoDB" id="6259957at2759"/>
<organism evidence="2 3">
    <name type="scientific">Dibothriocephalus latus</name>
    <name type="common">Fish tapeworm</name>
    <name type="synonym">Diphyllobothrium latum</name>
    <dbReference type="NCBI Taxonomy" id="60516"/>
    <lineage>
        <taxon>Eukaryota</taxon>
        <taxon>Metazoa</taxon>
        <taxon>Spiralia</taxon>
        <taxon>Lophotrochozoa</taxon>
        <taxon>Platyhelminthes</taxon>
        <taxon>Cestoda</taxon>
        <taxon>Eucestoda</taxon>
        <taxon>Diphyllobothriidea</taxon>
        <taxon>Diphyllobothriidae</taxon>
        <taxon>Dibothriocephalus</taxon>
    </lineage>
</organism>
<evidence type="ECO:0000313" key="2">
    <source>
        <dbReference type="EMBL" id="VDN22716.1"/>
    </source>
</evidence>
<dbReference type="EMBL" id="UYRU01072818">
    <property type="protein sequence ID" value="VDN22716.1"/>
    <property type="molecule type" value="Genomic_DNA"/>
</dbReference>
<keyword evidence="3" id="KW-1185">Reference proteome</keyword>
<dbReference type="Proteomes" id="UP000281553">
    <property type="component" value="Unassembled WGS sequence"/>
</dbReference>
<accession>A0A3P7PX90</accession>
<evidence type="ECO:0000259" key="1">
    <source>
        <dbReference type="PROSITE" id="PS50878"/>
    </source>
</evidence>
<sequence length="127" mass="14120">MSSSLGPLLADIFMGKLDKFQLSDQIHRLKHYGRYMDDIFAIAETETDVDALLNIISQAHSSIKFTYEVETAGSLPFLDVLLSLRPDDSVQTCVYGKETWSGQYTNFKIFCTPSTEAKSSPLLSSNG</sequence>
<dbReference type="PROSITE" id="PS50878">
    <property type="entry name" value="RT_POL"/>
    <property type="match status" value="1"/>
</dbReference>
<dbReference type="InterPro" id="IPR000477">
    <property type="entry name" value="RT_dom"/>
</dbReference>
<proteinExistence type="predicted"/>
<protein>
    <recommendedName>
        <fullName evidence="1">Reverse transcriptase domain-containing protein</fullName>
    </recommendedName>
</protein>
<name>A0A3P7PX90_DIBLA</name>
<gene>
    <name evidence="2" type="ORF">DILT_LOCUS14115</name>
</gene>
<evidence type="ECO:0000313" key="3">
    <source>
        <dbReference type="Proteomes" id="UP000281553"/>
    </source>
</evidence>
<dbReference type="PANTHER" id="PTHR21301">
    <property type="entry name" value="REVERSE TRANSCRIPTASE"/>
    <property type="match status" value="1"/>
</dbReference>
<dbReference type="AlphaFoldDB" id="A0A3P7PX90"/>
<dbReference type="PANTHER" id="PTHR21301:SF10">
    <property type="entry name" value="REVERSE TRANSCRIPTASE DOMAIN-CONTAINING PROTEIN"/>
    <property type="match status" value="1"/>
</dbReference>